<keyword evidence="2" id="KW-1185">Reference proteome</keyword>
<dbReference type="Proteomes" id="UP000006729">
    <property type="component" value="Chromosome 17"/>
</dbReference>
<gene>
    <name evidence="1" type="ORF">POPTR_017G037300</name>
</gene>
<sequence length="67" mass="7586">MNLLHLYTNLKFQGIESANSKLTSLLTYVLRTRVSQSLNFIRKSNTVTGPPAMFLTPHCLLSNTEIF</sequence>
<dbReference type="AlphaFoldDB" id="A0A2K1X2T7"/>
<name>A0A2K1X2T7_POPTR</name>
<proteinExistence type="predicted"/>
<evidence type="ECO:0000313" key="1">
    <source>
        <dbReference type="EMBL" id="PNS95091.1"/>
    </source>
</evidence>
<reference evidence="1 2" key="1">
    <citation type="journal article" date="2006" name="Science">
        <title>The genome of black cottonwood, Populus trichocarpa (Torr. &amp; Gray).</title>
        <authorList>
            <person name="Tuskan G.A."/>
            <person name="Difazio S."/>
            <person name="Jansson S."/>
            <person name="Bohlmann J."/>
            <person name="Grigoriev I."/>
            <person name="Hellsten U."/>
            <person name="Putnam N."/>
            <person name="Ralph S."/>
            <person name="Rombauts S."/>
            <person name="Salamov A."/>
            <person name="Schein J."/>
            <person name="Sterck L."/>
            <person name="Aerts A."/>
            <person name="Bhalerao R.R."/>
            <person name="Bhalerao R.P."/>
            <person name="Blaudez D."/>
            <person name="Boerjan W."/>
            <person name="Brun A."/>
            <person name="Brunner A."/>
            <person name="Busov V."/>
            <person name="Campbell M."/>
            <person name="Carlson J."/>
            <person name="Chalot M."/>
            <person name="Chapman J."/>
            <person name="Chen G.L."/>
            <person name="Cooper D."/>
            <person name="Coutinho P.M."/>
            <person name="Couturier J."/>
            <person name="Covert S."/>
            <person name="Cronk Q."/>
            <person name="Cunningham R."/>
            <person name="Davis J."/>
            <person name="Degroeve S."/>
            <person name="Dejardin A."/>
            <person name="Depamphilis C."/>
            <person name="Detter J."/>
            <person name="Dirks B."/>
            <person name="Dubchak I."/>
            <person name="Duplessis S."/>
            <person name="Ehlting J."/>
            <person name="Ellis B."/>
            <person name="Gendler K."/>
            <person name="Goodstein D."/>
            <person name="Gribskov M."/>
            <person name="Grimwood J."/>
            <person name="Groover A."/>
            <person name="Gunter L."/>
            <person name="Hamberger B."/>
            <person name="Heinze B."/>
            <person name="Helariutta Y."/>
            <person name="Henrissat B."/>
            <person name="Holligan D."/>
            <person name="Holt R."/>
            <person name="Huang W."/>
            <person name="Islam-Faridi N."/>
            <person name="Jones S."/>
            <person name="Jones-Rhoades M."/>
            <person name="Jorgensen R."/>
            <person name="Joshi C."/>
            <person name="Kangasjarvi J."/>
            <person name="Karlsson J."/>
            <person name="Kelleher C."/>
            <person name="Kirkpatrick R."/>
            <person name="Kirst M."/>
            <person name="Kohler A."/>
            <person name="Kalluri U."/>
            <person name="Larimer F."/>
            <person name="Leebens-Mack J."/>
            <person name="Leple J.C."/>
            <person name="Locascio P."/>
            <person name="Lou Y."/>
            <person name="Lucas S."/>
            <person name="Martin F."/>
            <person name="Montanini B."/>
            <person name="Napoli C."/>
            <person name="Nelson D.R."/>
            <person name="Nelson C."/>
            <person name="Nieminen K."/>
            <person name="Nilsson O."/>
            <person name="Pereda V."/>
            <person name="Peter G."/>
            <person name="Philippe R."/>
            <person name="Pilate G."/>
            <person name="Poliakov A."/>
            <person name="Razumovskaya J."/>
            <person name="Richardson P."/>
            <person name="Rinaldi C."/>
            <person name="Ritland K."/>
            <person name="Rouze P."/>
            <person name="Ryaboy D."/>
            <person name="Schmutz J."/>
            <person name="Schrader J."/>
            <person name="Segerman B."/>
            <person name="Shin H."/>
            <person name="Siddiqui A."/>
            <person name="Sterky F."/>
            <person name="Terry A."/>
            <person name="Tsai C.J."/>
            <person name="Uberbacher E."/>
            <person name="Unneberg P."/>
            <person name="Vahala J."/>
            <person name="Wall K."/>
            <person name="Wessler S."/>
            <person name="Yang G."/>
            <person name="Yin T."/>
            <person name="Douglas C."/>
            <person name="Marra M."/>
            <person name="Sandberg G."/>
            <person name="Van de Peer Y."/>
            <person name="Rokhsar D."/>
        </authorList>
    </citation>
    <scope>NUCLEOTIDE SEQUENCE [LARGE SCALE GENOMIC DNA]</scope>
    <source>
        <strain evidence="2">cv. Nisqually</strain>
    </source>
</reference>
<organism evidence="1 2">
    <name type="scientific">Populus trichocarpa</name>
    <name type="common">Western balsam poplar</name>
    <name type="synonym">Populus balsamifera subsp. trichocarpa</name>
    <dbReference type="NCBI Taxonomy" id="3694"/>
    <lineage>
        <taxon>Eukaryota</taxon>
        <taxon>Viridiplantae</taxon>
        <taxon>Streptophyta</taxon>
        <taxon>Embryophyta</taxon>
        <taxon>Tracheophyta</taxon>
        <taxon>Spermatophyta</taxon>
        <taxon>Magnoliopsida</taxon>
        <taxon>eudicotyledons</taxon>
        <taxon>Gunneridae</taxon>
        <taxon>Pentapetalae</taxon>
        <taxon>rosids</taxon>
        <taxon>fabids</taxon>
        <taxon>Malpighiales</taxon>
        <taxon>Salicaceae</taxon>
        <taxon>Saliceae</taxon>
        <taxon>Populus</taxon>
    </lineage>
</organism>
<dbReference type="EMBL" id="CM009306">
    <property type="protein sequence ID" value="PNS95091.1"/>
    <property type="molecule type" value="Genomic_DNA"/>
</dbReference>
<evidence type="ECO:0000313" key="2">
    <source>
        <dbReference type="Proteomes" id="UP000006729"/>
    </source>
</evidence>
<accession>A0A2K1X2T7</accession>
<protein>
    <submittedName>
        <fullName evidence="1">Uncharacterized protein</fullName>
    </submittedName>
</protein>
<dbReference type="InParanoid" id="A0A2K1X2T7"/>